<accession>A0ABW0U1V1</accession>
<dbReference type="Pfam" id="PF04977">
    <property type="entry name" value="DivIC"/>
    <property type="match status" value="1"/>
</dbReference>
<organism evidence="9 10">
    <name type="scientific">Aliibacillus thermotolerans</name>
    <dbReference type="NCBI Taxonomy" id="1834418"/>
    <lineage>
        <taxon>Bacteria</taxon>
        <taxon>Bacillati</taxon>
        <taxon>Bacillota</taxon>
        <taxon>Bacilli</taxon>
        <taxon>Bacillales</taxon>
        <taxon>Bacillaceae</taxon>
        <taxon>Aliibacillus</taxon>
    </lineage>
</organism>
<keyword evidence="4 7" id="KW-1133">Transmembrane helix</keyword>
<reference evidence="10" key="1">
    <citation type="journal article" date="2019" name="Int. J. Syst. Evol. Microbiol.">
        <title>The Global Catalogue of Microorganisms (GCM) 10K type strain sequencing project: providing services to taxonomists for standard genome sequencing and annotation.</title>
        <authorList>
            <consortium name="The Broad Institute Genomics Platform"/>
            <consortium name="The Broad Institute Genome Sequencing Center for Infectious Disease"/>
            <person name="Wu L."/>
            <person name="Ma J."/>
        </authorList>
    </citation>
    <scope>NUCLEOTIDE SEQUENCE [LARGE SCALE GENOMIC DNA]</scope>
    <source>
        <strain evidence="10">CGMCC 1.15790</strain>
    </source>
</reference>
<protein>
    <recommendedName>
        <fullName evidence="7 8">Cell division protein FtsL</fullName>
    </recommendedName>
</protein>
<keyword evidence="1 7" id="KW-1003">Cell membrane</keyword>
<comment type="function">
    <text evidence="7">Essential cell division protein.</text>
</comment>
<dbReference type="Proteomes" id="UP001596143">
    <property type="component" value="Unassembled WGS sequence"/>
</dbReference>
<evidence type="ECO:0000313" key="10">
    <source>
        <dbReference type="Proteomes" id="UP001596143"/>
    </source>
</evidence>
<dbReference type="RefSeq" id="WP_270898396.1">
    <property type="nucleotide sequence ID" value="NZ_JBHSPF010000004.1"/>
</dbReference>
<keyword evidence="5 7" id="KW-0472">Membrane</keyword>
<evidence type="ECO:0000256" key="8">
    <source>
        <dbReference type="NCBIfam" id="TIGR02209"/>
    </source>
</evidence>
<gene>
    <name evidence="7 9" type="primary">ftsL</name>
    <name evidence="9" type="ORF">ACFPTR_00760</name>
</gene>
<evidence type="ECO:0000256" key="4">
    <source>
        <dbReference type="ARBA" id="ARBA00022989"/>
    </source>
</evidence>
<dbReference type="NCBIfam" id="TIGR02209">
    <property type="entry name" value="ftsL_broad"/>
    <property type="match status" value="1"/>
</dbReference>
<dbReference type="EMBL" id="JBHSPF010000004">
    <property type="protein sequence ID" value="MFC5627426.1"/>
    <property type="molecule type" value="Genomic_DNA"/>
</dbReference>
<evidence type="ECO:0000313" key="9">
    <source>
        <dbReference type="EMBL" id="MFC5627426.1"/>
    </source>
</evidence>
<dbReference type="GO" id="GO:0051301">
    <property type="term" value="P:cell division"/>
    <property type="evidence" value="ECO:0007669"/>
    <property type="project" value="UniProtKB-KW"/>
</dbReference>
<comment type="similarity">
    <text evidence="7">Belongs to the FtsL family.</text>
</comment>
<comment type="subcellular location">
    <subcellularLocation>
        <location evidence="7">Cell membrane</location>
        <topology evidence="7">Single-pass type II membrane protein</topology>
    </subcellularLocation>
    <text evidence="7">Localizes to the division septum where it forms a ring structure.</text>
</comment>
<evidence type="ECO:0000256" key="7">
    <source>
        <dbReference type="HAMAP-Rule" id="MF_00910"/>
    </source>
</evidence>
<sequence>MANRARSLMVEQSPDVKTKKIQRRIRRARITRGEKCLMALMFIATIVLCIFVVTNYANIYAKEQEIVQLEQHIAEQQQINENLQMKVAELSAPERIMYYAKEELGMSLNDEQVRIIQEKAPKENVQE</sequence>
<evidence type="ECO:0000256" key="1">
    <source>
        <dbReference type="ARBA" id="ARBA00022475"/>
    </source>
</evidence>
<dbReference type="InterPro" id="IPR007060">
    <property type="entry name" value="FtsL/DivIC"/>
</dbReference>
<evidence type="ECO:0000256" key="3">
    <source>
        <dbReference type="ARBA" id="ARBA00022692"/>
    </source>
</evidence>
<feature type="transmembrane region" description="Helical" evidence="7">
    <location>
        <begin position="36"/>
        <end position="57"/>
    </location>
</feature>
<dbReference type="HAMAP" id="MF_00910">
    <property type="entry name" value="FtsL"/>
    <property type="match status" value="1"/>
</dbReference>
<comment type="caution">
    <text evidence="9">The sequence shown here is derived from an EMBL/GenBank/DDBJ whole genome shotgun (WGS) entry which is preliminary data.</text>
</comment>
<keyword evidence="6 7" id="KW-0131">Cell cycle</keyword>
<dbReference type="InterPro" id="IPR011922">
    <property type="entry name" value="Cell_div_FtsL"/>
</dbReference>
<evidence type="ECO:0000256" key="2">
    <source>
        <dbReference type="ARBA" id="ARBA00022618"/>
    </source>
</evidence>
<evidence type="ECO:0000256" key="6">
    <source>
        <dbReference type="ARBA" id="ARBA00023306"/>
    </source>
</evidence>
<evidence type="ECO:0000256" key="5">
    <source>
        <dbReference type="ARBA" id="ARBA00023136"/>
    </source>
</evidence>
<proteinExistence type="inferred from homology"/>
<name>A0ABW0U1V1_9BACI</name>
<keyword evidence="2 7" id="KW-0132">Cell division</keyword>
<keyword evidence="3 7" id="KW-0812">Transmembrane</keyword>
<keyword evidence="10" id="KW-1185">Reference proteome</keyword>